<keyword evidence="5" id="KW-0747">Spliceosome</keyword>
<organism evidence="11">
    <name type="scientific">Alexandrium monilatum</name>
    <dbReference type="NCBI Taxonomy" id="311494"/>
    <lineage>
        <taxon>Eukaryota</taxon>
        <taxon>Sar</taxon>
        <taxon>Alveolata</taxon>
        <taxon>Dinophyceae</taxon>
        <taxon>Gonyaulacales</taxon>
        <taxon>Pyrocystaceae</taxon>
        <taxon>Alexandrium</taxon>
    </lineage>
</organism>
<dbReference type="GO" id="GO:0000350">
    <property type="term" value="P:generation of catalytic spliceosome for second transesterification step"/>
    <property type="evidence" value="ECO:0007669"/>
    <property type="project" value="TreeGrafter"/>
</dbReference>
<evidence type="ECO:0000259" key="10">
    <source>
        <dbReference type="SMART" id="SM00500"/>
    </source>
</evidence>
<evidence type="ECO:0000313" key="11">
    <source>
        <dbReference type="EMBL" id="CAE4574231.1"/>
    </source>
</evidence>
<dbReference type="Gene3D" id="4.10.280.110">
    <property type="entry name" value="Pre-mRNA processing factor 4 domain"/>
    <property type="match status" value="1"/>
</dbReference>
<accession>A0A7S4Q852</accession>
<dbReference type="GO" id="GO:0005682">
    <property type="term" value="C:U5 snRNP"/>
    <property type="evidence" value="ECO:0007669"/>
    <property type="project" value="TreeGrafter"/>
</dbReference>
<dbReference type="InterPro" id="IPR004098">
    <property type="entry name" value="Prp18"/>
</dbReference>
<protein>
    <recommendedName>
        <fullName evidence="3">Pre-mRNA-splicing factor 18</fullName>
    </recommendedName>
</protein>
<feature type="compositionally biased region" description="Basic and acidic residues" evidence="9">
    <location>
        <begin position="134"/>
        <end position="146"/>
    </location>
</feature>
<evidence type="ECO:0000256" key="1">
    <source>
        <dbReference type="ARBA" id="ARBA00004123"/>
    </source>
</evidence>
<feature type="compositionally biased region" description="Low complexity" evidence="9">
    <location>
        <begin position="150"/>
        <end position="168"/>
    </location>
</feature>
<dbReference type="GO" id="GO:0071021">
    <property type="term" value="C:U2-type post-spliceosomal complex"/>
    <property type="evidence" value="ECO:0007669"/>
    <property type="project" value="TreeGrafter"/>
</dbReference>
<evidence type="ECO:0000256" key="2">
    <source>
        <dbReference type="ARBA" id="ARBA00008137"/>
    </source>
</evidence>
<dbReference type="InterPro" id="IPR036285">
    <property type="entry name" value="PRP4-like_sf"/>
</dbReference>
<reference evidence="11" key="1">
    <citation type="submission" date="2021-01" db="EMBL/GenBank/DDBJ databases">
        <authorList>
            <person name="Corre E."/>
            <person name="Pelletier E."/>
            <person name="Niang G."/>
            <person name="Scheremetjew M."/>
            <person name="Finn R."/>
            <person name="Kale V."/>
            <person name="Holt S."/>
            <person name="Cochrane G."/>
            <person name="Meng A."/>
            <person name="Brown T."/>
            <person name="Cohen L."/>
        </authorList>
    </citation>
    <scope>NUCLEOTIDE SEQUENCE</scope>
    <source>
        <strain evidence="11">CCMP3105</strain>
    </source>
</reference>
<dbReference type="AlphaFoldDB" id="A0A7S4Q852"/>
<dbReference type="GO" id="GO:0046540">
    <property type="term" value="C:U4/U6 x U5 tri-snRNP complex"/>
    <property type="evidence" value="ECO:0007669"/>
    <property type="project" value="TreeGrafter"/>
</dbReference>
<dbReference type="Gene3D" id="1.20.940.10">
    <property type="entry name" value="Functional domain of the splicing factor Prp18"/>
    <property type="match status" value="1"/>
</dbReference>
<gene>
    <name evidence="11" type="ORF">AMON00008_LOCUS13850</name>
</gene>
<evidence type="ECO:0000256" key="9">
    <source>
        <dbReference type="SAM" id="MobiDB-lite"/>
    </source>
</evidence>
<comment type="similarity">
    <text evidence="2">Belongs to the PRP18 family.</text>
</comment>
<feature type="region of interest" description="Disordered" evidence="9">
    <location>
        <begin position="134"/>
        <end position="258"/>
    </location>
</feature>
<name>A0A7S4Q852_9DINO</name>
<keyword evidence="4" id="KW-0507">mRNA processing</keyword>
<dbReference type="PANTHER" id="PTHR13007">
    <property type="entry name" value="PRE-MRNA SPLICING FACTOR-RELATED"/>
    <property type="match status" value="1"/>
</dbReference>
<keyword evidence="6" id="KW-0508">mRNA splicing</keyword>
<keyword evidence="8" id="KW-0175">Coiled coil</keyword>
<dbReference type="SMART" id="SM00500">
    <property type="entry name" value="SFM"/>
    <property type="match status" value="1"/>
</dbReference>
<evidence type="ECO:0000256" key="7">
    <source>
        <dbReference type="ARBA" id="ARBA00023242"/>
    </source>
</evidence>
<evidence type="ECO:0000256" key="4">
    <source>
        <dbReference type="ARBA" id="ARBA00022664"/>
    </source>
</evidence>
<feature type="compositionally biased region" description="Low complexity" evidence="9">
    <location>
        <begin position="231"/>
        <end position="240"/>
    </location>
</feature>
<comment type="subcellular location">
    <subcellularLocation>
        <location evidence="1">Nucleus</location>
    </subcellularLocation>
</comment>
<dbReference type="Pfam" id="PF08799">
    <property type="entry name" value="PRP4"/>
    <property type="match status" value="1"/>
</dbReference>
<proteinExistence type="inferred from homology"/>
<dbReference type="Pfam" id="PF02840">
    <property type="entry name" value="Prp18"/>
    <property type="match status" value="1"/>
</dbReference>
<dbReference type="PANTHER" id="PTHR13007:SF19">
    <property type="entry name" value="PRE-MRNA-SPLICING FACTOR 18"/>
    <property type="match status" value="1"/>
</dbReference>
<sequence>MVKALDALKSVLAERKAKAQKLTAESGQKWVRRSELEQKRVEEYFESQRIEEEKQKADEEARFHRLNEHLAKSEALNKQSKDIPGHLYDEALLGDDDAEPPLSIGEVIERLREMGLPITLFGETDMQRYRRLRQEEKDAHEGKKNPDVVMLESLHQTQQQQMLMSEQAEGGGEDEDEDAAEGGEKGGEDDEDKEDSDAEDPQDGDELLEGGRRAAQPETDPDKSDSDCEDAGMQAVAAAEAGDKSDSDAEDPTAAPAARQAEVAIQDNIAKTAEDLPQVEVDIKLMDKCDFIRSWARKALKAWEKELADKPEDEKKKAVVKQEMAQHRQCRRDVRPLQKRLRLYVMDDWLLGKIYHIVKNAADLQYRDASEAYLDLSIGKAAWPVGIGCGGSMLMEDAIGLHDRFNRMSNVKDIAFALNDDVTRKYVQALKRLMNVAQRYWPPASPSQA</sequence>
<keyword evidence="7" id="KW-0539">Nucleus</keyword>
<dbReference type="SUPFAM" id="SSF47938">
    <property type="entry name" value="Functional domain of the splicing factor Prp18"/>
    <property type="match status" value="1"/>
</dbReference>
<dbReference type="SUPFAM" id="SSF158230">
    <property type="entry name" value="PRP4-like"/>
    <property type="match status" value="1"/>
</dbReference>
<dbReference type="EMBL" id="HBNR01020844">
    <property type="protein sequence ID" value="CAE4574231.1"/>
    <property type="molecule type" value="Transcribed_RNA"/>
</dbReference>
<feature type="domain" description="Pre-mRNA processing factor 4 (PRP4)-like" evidence="10">
    <location>
        <begin position="102"/>
        <end position="152"/>
    </location>
</feature>
<evidence type="ECO:0000256" key="3">
    <source>
        <dbReference type="ARBA" id="ARBA00018242"/>
    </source>
</evidence>
<feature type="compositionally biased region" description="Acidic residues" evidence="9">
    <location>
        <begin position="171"/>
        <end position="208"/>
    </location>
</feature>
<evidence type="ECO:0000256" key="8">
    <source>
        <dbReference type="SAM" id="Coils"/>
    </source>
</evidence>
<evidence type="ECO:0000256" key="6">
    <source>
        <dbReference type="ARBA" id="ARBA00023187"/>
    </source>
</evidence>
<dbReference type="InterPro" id="IPR039979">
    <property type="entry name" value="PRPF18"/>
</dbReference>
<evidence type="ECO:0000256" key="5">
    <source>
        <dbReference type="ARBA" id="ARBA00022728"/>
    </source>
</evidence>
<feature type="coiled-coil region" evidence="8">
    <location>
        <begin position="5"/>
        <end position="67"/>
    </location>
</feature>
<dbReference type="InterPro" id="IPR014906">
    <property type="entry name" value="PRP4-like"/>
</dbReference>